<name>A0A8B8N5S9_9MYRT</name>
<dbReference type="GeneID" id="115731271"/>
<accession>A0A8B8N5S9</accession>
<proteinExistence type="predicted"/>
<keyword evidence="2" id="KW-1185">Reference proteome</keyword>
<feature type="transmembrane region" description="Helical" evidence="1">
    <location>
        <begin position="86"/>
        <end position="107"/>
    </location>
</feature>
<keyword evidence="1" id="KW-0472">Membrane</keyword>
<dbReference type="KEGG" id="rarg:115731271"/>
<keyword evidence="1" id="KW-0812">Transmembrane</keyword>
<reference evidence="3" key="1">
    <citation type="submission" date="2025-08" db="UniProtKB">
        <authorList>
            <consortium name="RefSeq"/>
        </authorList>
    </citation>
    <scope>IDENTIFICATION</scope>
    <source>
        <tissue evidence="3">Leaf</tissue>
    </source>
</reference>
<keyword evidence="1" id="KW-1133">Transmembrane helix</keyword>
<dbReference type="AlphaFoldDB" id="A0A8B8N5S9"/>
<evidence type="ECO:0000313" key="3">
    <source>
        <dbReference type="RefSeq" id="XP_030517782.2"/>
    </source>
</evidence>
<dbReference type="Proteomes" id="UP000827889">
    <property type="component" value="Chromosome 6"/>
</dbReference>
<gene>
    <name evidence="3" type="primary">LOC115731271</name>
</gene>
<dbReference type="RefSeq" id="XP_030517782.2">
    <property type="nucleotide sequence ID" value="XM_030661922.2"/>
</dbReference>
<evidence type="ECO:0000313" key="2">
    <source>
        <dbReference type="Proteomes" id="UP000827889"/>
    </source>
</evidence>
<organism evidence="2 3">
    <name type="scientific">Rhodamnia argentea</name>
    <dbReference type="NCBI Taxonomy" id="178133"/>
    <lineage>
        <taxon>Eukaryota</taxon>
        <taxon>Viridiplantae</taxon>
        <taxon>Streptophyta</taxon>
        <taxon>Embryophyta</taxon>
        <taxon>Tracheophyta</taxon>
        <taxon>Spermatophyta</taxon>
        <taxon>Magnoliopsida</taxon>
        <taxon>eudicotyledons</taxon>
        <taxon>Gunneridae</taxon>
        <taxon>Pentapetalae</taxon>
        <taxon>rosids</taxon>
        <taxon>malvids</taxon>
        <taxon>Myrtales</taxon>
        <taxon>Myrtaceae</taxon>
        <taxon>Myrtoideae</taxon>
        <taxon>Myrteae</taxon>
        <taxon>Australasian group</taxon>
        <taxon>Rhodamnia</taxon>
    </lineage>
</organism>
<sequence>MWGRDREPLYREAPKENSHFFAGRVRIRATTLFPGLLGSSCEGIRVFLMENSNCPKTNPCSQYFPPPSAWDDPNSGSSDDNNTPTWVIVSVVIVIIIFCGFLFYYVWRRIPSSKPLLVGIQIFLFHYIWRREKEIPDPPPVPPHKPLPMGIPNPVTMVTQG</sequence>
<protein>
    <submittedName>
        <fullName evidence="3">Uncharacterized protein LOC115731271</fullName>
    </submittedName>
</protein>
<evidence type="ECO:0000256" key="1">
    <source>
        <dbReference type="SAM" id="Phobius"/>
    </source>
</evidence>